<reference evidence="1 2" key="1">
    <citation type="submission" date="2018-08" db="EMBL/GenBank/DDBJ databases">
        <title>Henriciella mobilis sp. nov., isolated from seawater.</title>
        <authorList>
            <person name="Cheng H."/>
            <person name="Wu Y.-H."/>
            <person name="Xu X.-W."/>
            <person name="Guo L.-L."/>
        </authorList>
    </citation>
    <scope>NUCLEOTIDE SEQUENCE [LARGE SCALE GENOMIC DNA]</scope>
    <source>
        <strain evidence="1 2">JN25</strain>
    </source>
</reference>
<sequence>MKRLILMRHAKTEPWNEGVEDRDRILTPRGHGDAEAMGVALQQEGWIPDLALVSSARRTRETWQHLALAFPQCRKILSDDLYLAGIPAIEKLISKHAPEASTLIVIGHNPGLHELSGSILRQAGSENHRAAMKLAAKLPTSAAAFFEQEDDGPYVPVLFKLVDFVKPKNLA</sequence>
<evidence type="ECO:0000313" key="1">
    <source>
        <dbReference type="EMBL" id="RIJ26679.1"/>
    </source>
</evidence>
<protein>
    <submittedName>
        <fullName evidence="1">Histidine phosphatase family protein</fullName>
    </submittedName>
</protein>
<dbReference type="PANTHER" id="PTHR47623:SF1">
    <property type="entry name" value="OS09G0287300 PROTEIN"/>
    <property type="match status" value="1"/>
</dbReference>
<dbReference type="RefSeq" id="WP_119377573.1">
    <property type="nucleotide sequence ID" value="NZ_QWFX01000016.1"/>
</dbReference>
<dbReference type="Proteomes" id="UP000266385">
    <property type="component" value="Unassembled WGS sequence"/>
</dbReference>
<comment type="caution">
    <text evidence="1">The sequence shown here is derived from an EMBL/GenBank/DDBJ whole genome shotgun (WGS) entry which is preliminary data.</text>
</comment>
<dbReference type="InterPro" id="IPR013078">
    <property type="entry name" value="His_Pase_superF_clade-1"/>
</dbReference>
<accession>A0A399RAX9</accession>
<name>A0A399RAX9_9PROT</name>
<dbReference type="AlphaFoldDB" id="A0A399RAX9"/>
<gene>
    <name evidence="1" type="ORF">D1223_17165</name>
</gene>
<dbReference type="Pfam" id="PF00300">
    <property type="entry name" value="His_Phos_1"/>
    <property type="match status" value="1"/>
</dbReference>
<dbReference type="Gene3D" id="3.40.50.1240">
    <property type="entry name" value="Phosphoglycerate mutase-like"/>
    <property type="match status" value="1"/>
</dbReference>
<dbReference type="InterPro" id="IPR029033">
    <property type="entry name" value="His_PPase_superfam"/>
</dbReference>
<organism evidence="1 2">
    <name type="scientific">Henriciella mobilis</name>
    <dbReference type="NCBI Taxonomy" id="2305467"/>
    <lineage>
        <taxon>Bacteria</taxon>
        <taxon>Pseudomonadati</taxon>
        <taxon>Pseudomonadota</taxon>
        <taxon>Alphaproteobacteria</taxon>
        <taxon>Hyphomonadales</taxon>
        <taxon>Hyphomonadaceae</taxon>
        <taxon>Henriciella</taxon>
    </lineage>
</organism>
<dbReference type="CDD" id="cd07067">
    <property type="entry name" value="HP_PGM_like"/>
    <property type="match status" value="1"/>
</dbReference>
<dbReference type="PANTHER" id="PTHR47623">
    <property type="entry name" value="OS09G0287300 PROTEIN"/>
    <property type="match status" value="1"/>
</dbReference>
<evidence type="ECO:0000313" key="2">
    <source>
        <dbReference type="Proteomes" id="UP000266385"/>
    </source>
</evidence>
<dbReference type="OrthoDB" id="9810154at2"/>
<dbReference type="SUPFAM" id="SSF53254">
    <property type="entry name" value="Phosphoglycerate mutase-like"/>
    <property type="match status" value="1"/>
</dbReference>
<proteinExistence type="predicted"/>
<dbReference type="EMBL" id="QWFX01000016">
    <property type="protein sequence ID" value="RIJ26679.1"/>
    <property type="molecule type" value="Genomic_DNA"/>
</dbReference>
<keyword evidence="2" id="KW-1185">Reference proteome</keyword>